<organism evidence="6 7">
    <name type="scientific">Lineolata rhizophorae</name>
    <dbReference type="NCBI Taxonomy" id="578093"/>
    <lineage>
        <taxon>Eukaryota</taxon>
        <taxon>Fungi</taxon>
        <taxon>Dikarya</taxon>
        <taxon>Ascomycota</taxon>
        <taxon>Pezizomycotina</taxon>
        <taxon>Dothideomycetes</taxon>
        <taxon>Dothideomycetes incertae sedis</taxon>
        <taxon>Lineolatales</taxon>
        <taxon>Lineolataceae</taxon>
        <taxon>Lineolata</taxon>
    </lineage>
</organism>
<evidence type="ECO:0000259" key="5">
    <source>
        <dbReference type="Pfam" id="PF11935"/>
    </source>
</evidence>
<accession>A0A6A6NLT7</accession>
<dbReference type="InterPro" id="IPR011989">
    <property type="entry name" value="ARM-like"/>
</dbReference>
<feature type="region of interest" description="Disordered" evidence="4">
    <location>
        <begin position="469"/>
        <end position="494"/>
    </location>
</feature>
<dbReference type="InterPro" id="IPR021850">
    <property type="entry name" value="Symplekin/Pta1"/>
</dbReference>
<reference evidence="6" key="1">
    <citation type="journal article" date="2020" name="Stud. Mycol.">
        <title>101 Dothideomycetes genomes: a test case for predicting lifestyles and emergence of pathogens.</title>
        <authorList>
            <person name="Haridas S."/>
            <person name="Albert R."/>
            <person name="Binder M."/>
            <person name="Bloem J."/>
            <person name="Labutti K."/>
            <person name="Salamov A."/>
            <person name="Andreopoulos B."/>
            <person name="Baker S."/>
            <person name="Barry K."/>
            <person name="Bills G."/>
            <person name="Bluhm B."/>
            <person name="Cannon C."/>
            <person name="Castanera R."/>
            <person name="Culley D."/>
            <person name="Daum C."/>
            <person name="Ezra D."/>
            <person name="Gonzalez J."/>
            <person name="Henrissat B."/>
            <person name="Kuo A."/>
            <person name="Liang C."/>
            <person name="Lipzen A."/>
            <person name="Lutzoni F."/>
            <person name="Magnuson J."/>
            <person name="Mondo S."/>
            <person name="Nolan M."/>
            <person name="Ohm R."/>
            <person name="Pangilinan J."/>
            <person name="Park H.-J."/>
            <person name="Ramirez L."/>
            <person name="Alfaro M."/>
            <person name="Sun H."/>
            <person name="Tritt A."/>
            <person name="Yoshinaga Y."/>
            <person name="Zwiers L.-H."/>
            <person name="Turgeon B."/>
            <person name="Goodwin S."/>
            <person name="Spatafora J."/>
            <person name="Crous P."/>
            <person name="Grigoriev I."/>
        </authorList>
    </citation>
    <scope>NUCLEOTIDE SEQUENCE</scope>
    <source>
        <strain evidence="6">ATCC 16933</strain>
    </source>
</reference>
<feature type="region of interest" description="Disordered" evidence="4">
    <location>
        <begin position="509"/>
        <end position="566"/>
    </location>
</feature>
<feature type="compositionally biased region" description="Low complexity" evidence="4">
    <location>
        <begin position="533"/>
        <end position="547"/>
    </location>
</feature>
<name>A0A6A6NLT7_9PEZI</name>
<protein>
    <recommendedName>
        <fullName evidence="5">Symplekin/Pta1 N-terminal domain-containing protein</fullName>
    </recommendedName>
</protein>
<evidence type="ECO:0000256" key="2">
    <source>
        <dbReference type="ARBA" id="ARBA00022664"/>
    </source>
</evidence>
<keyword evidence="2" id="KW-0507">mRNA processing</keyword>
<proteinExistence type="predicted"/>
<feature type="domain" description="Symplekin/Pta1 N-terminal" evidence="5">
    <location>
        <begin position="123"/>
        <end position="353"/>
    </location>
</feature>
<feature type="compositionally biased region" description="Acidic residues" evidence="4">
    <location>
        <begin position="482"/>
        <end position="494"/>
    </location>
</feature>
<dbReference type="InterPro" id="IPR032460">
    <property type="entry name" value="Symplekin/Pta1_N"/>
</dbReference>
<dbReference type="Proteomes" id="UP000799766">
    <property type="component" value="Unassembled WGS sequence"/>
</dbReference>
<dbReference type="Pfam" id="PF11935">
    <property type="entry name" value="SYMPK_PTA1_N"/>
    <property type="match status" value="1"/>
</dbReference>
<evidence type="ECO:0000313" key="6">
    <source>
        <dbReference type="EMBL" id="KAF2452702.1"/>
    </source>
</evidence>
<feature type="compositionally biased region" description="Low complexity" evidence="4">
    <location>
        <begin position="469"/>
        <end position="481"/>
    </location>
</feature>
<keyword evidence="3" id="KW-0539">Nucleus</keyword>
<dbReference type="GO" id="GO:0006397">
    <property type="term" value="P:mRNA processing"/>
    <property type="evidence" value="ECO:0007669"/>
    <property type="project" value="UniProtKB-KW"/>
</dbReference>
<dbReference type="PANTHER" id="PTHR15245:SF20">
    <property type="entry name" value="SYMPLEKIN"/>
    <property type="match status" value="1"/>
</dbReference>
<evidence type="ECO:0000256" key="1">
    <source>
        <dbReference type="ARBA" id="ARBA00004123"/>
    </source>
</evidence>
<gene>
    <name evidence="6" type="ORF">BDY21DRAFT_424984</name>
</gene>
<comment type="subcellular location">
    <subcellularLocation>
        <location evidence="1">Nucleus</location>
    </subcellularLocation>
</comment>
<feature type="compositionally biased region" description="Low complexity" evidence="4">
    <location>
        <begin position="381"/>
        <end position="394"/>
    </location>
</feature>
<keyword evidence="7" id="KW-1185">Reference proteome</keyword>
<evidence type="ECO:0000256" key="4">
    <source>
        <dbReference type="SAM" id="MobiDB-lite"/>
    </source>
</evidence>
<dbReference type="Gene3D" id="1.25.10.10">
    <property type="entry name" value="Leucine-rich Repeat Variant"/>
    <property type="match status" value="1"/>
</dbReference>
<evidence type="ECO:0000256" key="3">
    <source>
        <dbReference type="ARBA" id="ARBA00023242"/>
    </source>
</evidence>
<feature type="region of interest" description="Disordered" evidence="4">
    <location>
        <begin position="354"/>
        <end position="399"/>
    </location>
</feature>
<dbReference type="AlphaFoldDB" id="A0A6A6NLT7"/>
<evidence type="ECO:0000313" key="7">
    <source>
        <dbReference type="Proteomes" id="UP000799766"/>
    </source>
</evidence>
<dbReference type="EMBL" id="MU001705">
    <property type="protein sequence ID" value="KAF2452702.1"/>
    <property type="molecule type" value="Genomic_DNA"/>
</dbReference>
<dbReference type="OrthoDB" id="331600at2759"/>
<dbReference type="GO" id="GO:0005847">
    <property type="term" value="C:mRNA cleavage and polyadenylation specificity factor complex"/>
    <property type="evidence" value="ECO:0007669"/>
    <property type="project" value="TreeGrafter"/>
</dbReference>
<feature type="compositionally biased region" description="Pro residues" evidence="4">
    <location>
        <begin position="512"/>
        <end position="532"/>
    </location>
</feature>
<sequence length="866" mass="91285">MAAAAASNAAANAAAASATPSTAAGPNNAIPNATAETIKQLTHARNLTLEDAAYYNQIVPSVLPIVGAPAAALELKRWGADFLAETFASPTLSADAKTGLALKVLDTLKAFLGADGNTDEVDTGIAKSAVQTAASVYPLVFRHILALQYRDGITELRIVDNPSDASSWQKMAAIKSNILRRMDSFSPGVRICCIKFVQRVVQTQTPGLIADPRRTENNDISLALVPRDHPLIPPPNLEAEASGLLDRLLSNLHDHGADALIVTATLNSIGSLIRTRPSVATKIVNAVLNFNPLKLAGEQPISSRNRVIVKSMERTTKALLLNIIKKNQNHPLAGRIHAYLERLHQARAELLDESAAASRTKRPAPAEPVDGLDPAKRQRLGAGDAPSTAAAAAAGGAGAPPSPISFAQLYTLTNDQGSRNFDVQQIPVELVVRILVPMLGRVDHAQLDSAVNSVRARYLAISQQAAAAQQAQAQGPGAPAGIDDEDDEDYEPDFQPAEDTEQIMNKLDAAPPEAPAPTGPADPGPEPVPSGPTPSSVTVPVPAAGPFAIPPPPPLDEEETAKAGSSTVDRVLGLMTSLEPAPQAGKGAGAAGAGAFGKGFSRLAASSYDRDAWVTVVARLATRVIPGEGGEDGVGGAVKNEEGAGGLGGDLFSARGSGGFSLPNMIREALCRFVVEDFRRRIDVAIAWLCEEWYVEKVAGMAETEKGKEGAGRKGGGGGTPTYEKWVLRVLDGIMPYLDARDKVLIRFLSEVPAVEKSAVEKVKRLARDPERVGLAVNTLLYLIMLRPPVRELCIDALEDLWRNYEDARAPAAKHLAKWRPQVLQQQQAQQAQEGGAGAGGEANGMVTMGGGEAVKRKAMVWAIAF</sequence>
<dbReference type="PANTHER" id="PTHR15245">
    <property type="entry name" value="SYMPLEKIN-RELATED"/>
    <property type="match status" value="1"/>
</dbReference>